<sequence length="216" mass="23190">MGFVSRNAFPLSAAALLLVSGGSFAATRSAQEAALTDQGQQIAELQERTAEIEEAQDERENEVAGLVRGTNTARLVADEELVGDVLDTALTWETHTEYEDARSAMMTVYGLDEDSAFMTAFLPEAPMNVDREGNEYALIDLLGLDSQVSDFRSEVLSVQGTEYSYLVLVELRTTSDDGQASAYSTATVLLTTDGDGGVSDVEGYASTSRVRTSGPY</sequence>
<organism evidence="3 4">
    <name type="scientific">Nocardiopsis sinuspersici</name>
    <dbReference type="NCBI Taxonomy" id="501010"/>
    <lineage>
        <taxon>Bacteria</taxon>
        <taxon>Bacillati</taxon>
        <taxon>Actinomycetota</taxon>
        <taxon>Actinomycetes</taxon>
        <taxon>Streptosporangiales</taxon>
        <taxon>Nocardiopsidaceae</taxon>
        <taxon>Nocardiopsis</taxon>
    </lineage>
</organism>
<feature type="coiled-coil region" evidence="1">
    <location>
        <begin position="28"/>
        <end position="62"/>
    </location>
</feature>
<dbReference type="AlphaFoldDB" id="A0A7Y9XC01"/>
<evidence type="ECO:0000256" key="2">
    <source>
        <dbReference type="SAM" id="SignalP"/>
    </source>
</evidence>
<keyword evidence="2" id="KW-0732">Signal</keyword>
<reference evidence="3 4" key="1">
    <citation type="submission" date="2020-07" db="EMBL/GenBank/DDBJ databases">
        <title>Sequencing the genomes of 1000 actinobacteria strains.</title>
        <authorList>
            <person name="Klenk H.-P."/>
        </authorList>
    </citation>
    <scope>NUCLEOTIDE SEQUENCE [LARGE SCALE GENOMIC DNA]</scope>
    <source>
        <strain evidence="3 4">DSM 45278</strain>
    </source>
</reference>
<evidence type="ECO:0000313" key="4">
    <source>
        <dbReference type="Proteomes" id="UP000584931"/>
    </source>
</evidence>
<accession>A0A7Y9XC01</accession>
<dbReference type="EMBL" id="JACCHL010000001">
    <property type="protein sequence ID" value="NYH53016.1"/>
    <property type="molecule type" value="Genomic_DNA"/>
</dbReference>
<protein>
    <submittedName>
        <fullName evidence="3">Uncharacterized protein</fullName>
    </submittedName>
</protein>
<evidence type="ECO:0000256" key="1">
    <source>
        <dbReference type="SAM" id="Coils"/>
    </source>
</evidence>
<evidence type="ECO:0000313" key="3">
    <source>
        <dbReference type="EMBL" id="NYH53016.1"/>
    </source>
</evidence>
<gene>
    <name evidence="3" type="ORF">HNR06_002605</name>
</gene>
<comment type="caution">
    <text evidence="3">The sequence shown here is derived from an EMBL/GenBank/DDBJ whole genome shotgun (WGS) entry which is preliminary data.</text>
</comment>
<dbReference type="RefSeq" id="WP_179810197.1">
    <property type="nucleotide sequence ID" value="NZ_JACCHL010000001.1"/>
</dbReference>
<keyword evidence="1" id="KW-0175">Coiled coil</keyword>
<feature type="chain" id="PRO_5031083570" evidence="2">
    <location>
        <begin position="26"/>
        <end position="216"/>
    </location>
</feature>
<feature type="signal peptide" evidence="2">
    <location>
        <begin position="1"/>
        <end position="25"/>
    </location>
</feature>
<proteinExistence type="predicted"/>
<dbReference type="Proteomes" id="UP000584931">
    <property type="component" value="Unassembled WGS sequence"/>
</dbReference>
<name>A0A7Y9XC01_9ACTN</name>